<keyword evidence="7 8" id="KW-0012">Acyltransferase</keyword>
<dbReference type="PANTHER" id="PTHR12246">
    <property type="entry name" value="PALMITOYLTRANSFERASE ZDHHC16"/>
    <property type="match status" value="1"/>
</dbReference>
<feature type="transmembrane region" description="Helical" evidence="8">
    <location>
        <begin position="211"/>
        <end position="235"/>
    </location>
</feature>
<dbReference type="EMBL" id="KK102582">
    <property type="protein sequence ID" value="KIY97412.1"/>
    <property type="molecule type" value="Genomic_DNA"/>
</dbReference>
<keyword evidence="3 8" id="KW-0808">Transferase</keyword>
<gene>
    <name evidence="11" type="ORF">MNEG_10550</name>
</gene>
<comment type="catalytic activity">
    <reaction evidence="8">
        <text>L-cysteinyl-[protein] + hexadecanoyl-CoA = S-hexadecanoyl-L-cysteinyl-[protein] + CoA</text>
        <dbReference type="Rhea" id="RHEA:36683"/>
        <dbReference type="Rhea" id="RHEA-COMP:10131"/>
        <dbReference type="Rhea" id="RHEA-COMP:11032"/>
        <dbReference type="ChEBI" id="CHEBI:29950"/>
        <dbReference type="ChEBI" id="CHEBI:57287"/>
        <dbReference type="ChEBI" id="CHEBI:57379"/>
        <dbReference type="ChEBI" id="CHEBI:74151"/>
        <dbReference type="EC" id="2.3.1.225"/>
    </reaction>
</comment>
<dbReference type="GO" id="GO:0016020">
    <property type="term" value="C:membrane"/>
    <property type="evidence" value="ECO:0007669"/>
    <property type="project" value="UniProtKB-SubCell"/>
</dbReference>
<dbReference type="InterPro" id="IPR001594">
    <property type="entry name" value="Palmitoyltrfase_DHHC"/>
</dbReference>
<feature type="transmembrane region" description="Helical" evidence="8">
    <location>
        <begin position="118"/>
        <end position="137"/>
    </location>
</feature>
<evidence type="ECO:0000313" key="11">
    <source>
        <dbReference type="EMBL" id="KIY97412.1"/>
    </source>
</evidence>
<evidence type="ECO:0000256" key="5">
    <source>
        <dbReference type="ARBA" id="ARBA00022989"/>
    </source>
</evidence>
<feature type="transmembrane region" description="Helical" evidence="8">
    <location>
        <begin position="84"/>
        <end position="112"/>
    </location>
</feature>
<evidence type="ECO:0000256" key="6">
    <source>
        <dbReference type="ARBA" id="ARBA00023136"/>
    </source>
</evidence>
<dbReference type="GO" id="GO:0019706">
    <property type="term" value="F:protein-cysteine S-palmitoyltransferase activity"/>
    <property type="evidence" value="ECO:0007669"/>
    <property type="project" value="UniProtKB-EC"/>
</dbReference>
<dbReference type="OrthoDB" id="550213at2759"/>
<evidence type="ECO:0000259" key="10">
    <source>
        <dbReference type="Pfam" id="PF01529"/>
    </source>
</evidence>
<dbReference type="RefSeq" id="XP_013896432.1">
    <property type="nucleotide sequence ID" value="XM_014040978.1"/>
</dbReference>
<feature type="compositionally biased region" description="Gly residues" evidence="9">
    <location>
        <begin position="345"/>
        <end position="360"/>
    </location>
</feature>
<accession>A0A0D2JCK6</accession>
<dbReference type="Pfam" id="PF01529">
    <property type="entry name" value="DHHC"/>
    <property type="match status" value="1"/>
</dbReference>
<feature type="domain" description="Palmitoyltransferase DHHC" evidence="10">
    <location>
        <begin position="176"/>
        <end position="330"/>
    </location>
</feature>
<keyword evidence="5 8" id="KW-1133">Transmembrane helix</keyword>
<protein>
    <recommendedName>
        <fullName evidence="8">S-acyltransferase</fullName>
        <ecNumber evidence="8">2.3.1.225</ecNumber>
    </recommendedName>
    <alternativeName>
        <fullName evidence="8">Palmitoyltransferase</fullName>
    </alternativeName>
</protein>
<comment type="domain">
    <text evidence="8">The DHHC domain is required for palmitoyltransferase activity.</text>
</comment>
<reference evidence="11 12" key="1">
    <citation type="journal article" date="2013" name="BMC Genomics">
        <title>Reconstruction of the lipid metabolism for the microalga Monoraphidium neglectum from its genome sequence reveals characteristics suitable for biofuel production.</title>
        <authorList>
            <person name="Bogen C."/>
            <person name="Al-Dilaimi A."/>
            <person name="Albersmeier A."/>
            <person name="Wichmann J."/>
            <person name="Grundmann M."/>
            <person name="Rupp O."/>
            <person name="Lauersen K.J."/>
            <person name="Blifernez-Klassen O."/>
            <person name="Kalinowski J."/>
            <person name="Goesmann A."/>
            <person name="Mussgnug J.H."/>
            <person name="Kruse O."/>
        </authorList>
    </citation>
    <scope>NUCLEOTIDE SEQUENCE [LARGE SCALE GENOMIC DNA]</scope>
    <source>
        <strain evidence="11 12">SAG 48.87</strain>
    </source>
</reference>
<evidence type="ECO:0000256" key="1">
    <source>
        <dbReference type="ARBA" id="ARBA00004141"/>
    </source>
</evidence>
<evidence type="ECO:0000256" key="3">
    <source>
        <dbReference type="ARBA" id="ARBA00022679"/>
    </source>
</evidence>
<evidence type="ECO:0000256" key="9">
    <source>
        <dbReference type="SAM" id="MobiDB-lite"/>
    </source>
</evidence>
<dbReference type="KEGG" id="mng:MNEG_10550"/>
<organism evidence="11 12">
    <name type="scientific">Monoraphidium neglectum</name>
    <dbReference type="NCBI Taxonomy" id="145388"/>
    <lineage>
        <taxon>Eukaryota</taxon>
        <taxon>Viridiplantae</taxon>
        <taxon>Chlorophyta</taxon>
        <taxon>core chlorophytes</taxon>
        <taxon>Chlorophyceae</taxon>
        <taxon>CS clade</taxon>
        <taxon>Sphaeropleales</taxon>
        <taxon>Selenastraceae</taxon>
        <taxon>Monoraphidium</taxon>
    </lineage>
</organism>
<keyword evidence="4 8" id="KW-0812">Transmembrane</keyword>
<feature type="region of interest" description="Disordered" evidence="9">
    <location>
        <begin position="338"/>
        <end position="360"/>
    </location>
</feature>
<dbReference type="InterPro" id="IPR039859">
    <property type="entry name" value="PFA4/ZDH16/20/ERF2-like"/>
</dbReference>
<evidence type="ECO:0000256" key="2">
    <source>
        <dbReference type="ARBA" id="ARBA00008574"/>
    </source>
</evidence>
<comment type="similarity">
    <text evidence="2 8">Belongs to the DHHC palmitoyltransferase family.</text>
</comment>
<name>A0A0D2JCK6_9CHLO</name>
<keyword evidence="6 8" id="KW-0472">Membrane</keyword>
<comment type="subcellular location">
    <subcellularLocation>
        <location evidence="1">Membrane</location>
        <topology evidence="1">Multi-pass membrane protein</topology>
    </subcellularLocation>
</comment>
<proteinExistence type="inferred from homology"/>
<dbReference type="AlphaFoldDB" id="A0A0D2JCK6"/>
<feature type="transmembrane region" description="Helical" evidence="8">
    <location>
        <begin position="288"/>
        <end position="312"/>
    </location>
</feature>
<keyword evidence="12" id="KW-1185">Reference proteome</keyword>
<evidence type="ECO:0000256" key="4">
    <source>
        <dbReference type="ARBA" id="ARBA00022692"/>
    </source>
</evidence>
<evidence type="ECO:0000256" key="8">
    <source>
        <dbReference type="RuleBase" id="RU079119"/>
    </source>
</evidence>
<evidence type="ECO:0000313" key="12">
    <source>
        <dbReference type="Proteomes" id="UP000054498"/>
    </source>
</evidence>
<dbReference type="PROSITE" id="PS50216">
    <property type="entry name" value="DHHC"/>
    <property type="match status" value="1"/>
</dbReference>
<dbReference type="EC" id="2.3.1.225" evidence="8"/>
<evidence type="ECO:0000256" key="7">
    <source>
        <dbReference type="ARBA" id="ARBA00023315"/>
    </source>
</evidence>
<dbReference type="Proteomes" id="UP000054498">
    <property type="component" value="Unassembled WGS sequence"/>
</dbReference>
<dbReference type="GeneID" id="25727724"/>
<sequence>MAAADAESPPDAPVVECWACSVLVAVPEVGGAPAPMFRCGWCGAINDHTPRPASGGGAAAARRTPERGARGRARRLLRLLGPPLRWLVVAFVVVLIAAVSAVGLCVVLPRAFPNPVVYLLHAAFATLLLMATSLHFITACCHSPGRVHECVALPARAAAGHYPEGAFEGWAFCAHPSCNAPKPPGTHHCSTCGFCVVELDHHCVGRANMRAFLLFLACICLACAYALVICSYLIWSNWALVTAGLRAATWGSSDAGRAGAAGEVGGGWTAWVMRMSVTSTMVVAVSPWWLLATYYLLAVCGAALMCVGVLLVTQLRYMATGMTYIDYLKAQQQLQGTSSVSGDHQNGGGDGYGGGGTAGGADGGSMQQQPVLLRGPGLWVRLREVLGGGSSSGGGALSWLVPRWDPPEGVLLGAPADEKKAS</sequence>